<feature type="chain" id="PRO_5040916008" evidence="1">
    <location>
        <begin position="25"/>
        <end position="201"/>
    </location>
</feature>
<evidence type="ECO:0000259" key="2">
    <source>
        <dbReference type="PROSITE" id="PS51352"/>
    </source>
</evidence>
<dbReference type="GO" id="GO:0016209">
    <property type="term" value="F:antioxidant activity"/>
    <property type="evidence" value="ECO:0007669"/>
    <property type="project" value="InterPro"/>
</dbReference>
<accession>A0A9Y2B8Y4</accession>
<sequence>MIMSLKRKIFAGVGLSLLALAALAASHLWPALFPPKNIDVGVAIGEKVPLDQPLRNAAGEPTSLAEIAGPNGTVLVLVRSAHWCPFCKVQLANHAEIAGDLDQRGYTLASLSYDQPKKLAEFAADMEQSYLILSDTESVFIDAVGLRDPQYSEDHFAYGVPRASVLMFSPDGTVQAKFVSADYRQRPSNEYVLQMVESAAD</sequence>
<gene>
    <name evidence="3" type="ORF">QQX03_03400</name>
</gene>
<dbReference type="GO" id="GO:0016491">
    <property type="term" value="F:oxidoreductase activity"/>
    <property type="evidence" value="ECO:0007669"/>
    <property type="project" value="InterPro"/>
</dbReference>
<dbReference type="Pfam" id="PF00578">
    <property type="entry name" value="AhpC-TSA"/>
    <property type="match status" value="1"/>
</dbReference>
<organism evidence="3 4">
    <name type="scientific">Altererythrobacter rubellus</name>
    <dbReference type="NCBI Taxonomy" id="2173831"/>
    <lineage>
        <taxon>Bacteria</taxon>
        <taxon>Pseudomonadati</taxon>
        <taxon>Pseudomonadota</taxon>
        <taxon>Alphaproteobacteria</taxon>
        <taxon>Sphingomonadales</taxon>
        <taxon>Erythrobacteraceae</taxon>
        <taxon>Altererythrobacter</taxon>
    </lineage>
</organism>
<dbReference type="PROSITE" id="PS51352">
    <property type="entry name" value="THIOREDOXIN_2"/>
    <property type="match status" value="1"/>
</dbReference>
<evidence type="ECO:0000313" key="4">
    <source>
        <dbReference type="Proteomes" id="UP001231445"/>
    </source>
</evidence>
<feature type="domain" description="Thioredoxin" evidence="2">
    <location>
        <begin position="42"/>
        <end position="201"/>
    </location>
</feature>
<dbReference type="SUPFAM" id="SSF52833">
    <property type="entry name" value="Thioredoxin-like"/>
    <property type="match status" value="1"/>
</dbReference>
<reference evidence="3 4" key="1">
    <citation type="submission" date="2023-06" db="EMBL/GenBank/DDBJ databases">
        <title>Altererythrobacter rubellus NBRC 112769 genome.</title>
        <authorList>
            <person name="Zhang K."/>
        </authorList>
    </citation>
    <scope>NUCLEOTIDE SEQUENCE [LARGE SCALE GENOMIC DNA]</scope>
    <source>
        <strain evidence="3 4">NBRC 112769</strain>
    </source>
</reference>
<proteinExistence type="predicted"/>
<name>A0A9Y2B8Y4_9SPHN</name>
<dbReference type="RefSeq" id="WP_285976475.1">
    <property type="nucleotide sequence ID" value="NZ_CP127221.1"/>
</dbReference>
<keyword evidence="1" id="KW-0732">Signal</keyword>
<dbReference type="AlphaFoldDB" id="A0A9Y2B8Y4"/>
<dbReference type="InterPro" id="IPR036249">
    <property type="entry name" value="Thioredoxin-like_sf"/>
</dbReference>
<dbReference type="InterPro" id="IPR000866">
    <property type="entry name" value="AhpC/TSA"/>
</dbReference>
<dbReference type="Gene3D" id="3.40.30.10">
    <property type="entry name" value="Glutaredoxin"/>
    <property type="match status" value="1"/>
</dbReference>
<dbReference type="InterPro" id="IPR013766">
    <property type="entry name" value="Thioredoxin_domain"/>
</dbReference>
<feature type="signal peptide" evidence="1">
    <location>
        <begin position="1"/>
        <end position="24"/>
    </location>
</feature>
<keyword evidence="4" id="KW-1185">Reference proteome</keyword>
<dbReference type="KEGG" id="arue:QQX03_03400"/>
<protein>
    <submittedName>
        <fullName evidence="3">Redoxin domain-containing protein</fullName>
    </submittedName>
</protein>
<dbReference type="Proteomes" id="UP001231445">
    <property type="component" value="Chromosome"/>
</dbReference>
<dbReference type="EMBL" id="CP127221">
    <property type="protein sequence ID" value="WIW96166.1"/>
    <property type="molecule type" value="Genomic_DNA"/>
</dbReference>
<evidence type="ECO:0000256" key="1">
    <source>
        <dbReference type="SAM" id="SignalP"/>
    </source>
</evidence>
<evidence type="ECO:0000313" key="3">
    <source>
        <dbReference type="EMBL" id="WIW96166.1"/>
    </source>
</evidence>